<dbReference type="EMBL" id="JABSTQ010011216">
    <property type="protein sequence ID" value="KAG0413976.1"/>
    <property type="molecule type" value="Genomic_DNA"/>
</dbReference>
<evidence type="ECO:0000313" key="1">
    <source>
        <dbReference type="EMBL" id="KAG0413976.1"/>
    </source>
</evidence>
<protein>
    <submittedName>
        <fullName evidence="1">Uncharacterized protein</fullName>
    </submittedName>
</protein>
<dbReference type="Proteomes" id="UP000805193">
    <property type="component" value="Unassembled WGS sequence"/>
</dbReference>
<proteinExistence type="predicted"/>
<name>A0AC60P3S2_IXOPE</name>
<gene>
    <name evidence="1" type="ORF">HPB47_008879</name>
</gene>
<sequence length="87" mass="9762">MPTWPTSSGHALRIPSLKSLLRRGGRPRFAAPTRTYRPAWSKGRKRSPGSLADRHHGTTNLNKGEDVQEGMGLRPLAHHHHHDLYSP</sequence>
<keyword evidence="2" id="KW-1185">Reference proteome</keyword>
<accession>A0AC60P3S2</accession>
<organism evidence="1 2">
    <name type="scientific">Ixodes persulcatus</name>
    <name type="common">Taiga tick</name>
    <dbReference type="NCBI Taxonomy" id="34615"/>
    <lineage>
        <taxon>Eukaryota</taxon>
        <taxon>Metazoa</taxon>
        <taxon>Ecdysozoa</taxon>
        <taxon>Arthropoda</taxon>
        <taxon>Chelicerata</taxon>
        <taxon>Arachnida</taxon>
        <taxon>Acari</taxon>
        <taxon>Parasitiformes</taxon>
        <taxon>Ixodida</taxon>
        <taxon>Ixodoidea</taxon>
        <taxon>Ixodidae</taxon>
        <taxon>Ixodinae</taxon>
        <taxon>Ixodes</taxon>
    </lineage>
</organism>
<reference evidence="1 2" key="1">
    <citation type="journal article" date="2020" name="Cell">
        <title>Large-Scale Comparative Analyses of Tick Genomes Elucidate Their Genetic Diversity and Vector Capacities.</title>
        <authorList>
            <consortium name="Tick Genome and Microbiome Consortium (TIGMIC)"/>
            <person name="Jia N."/>
            <person name="Wang J."/>
            <person name="Shi W."/>
            <person name="Du L."/>
            <person name="Sun Y."/>
            <person name="Zhan W."/>
            <person name="Jiang J.F."/>
            <person name="Wang Q."/>
            <person name="Zhang B."/>
            <person name="Ji P."/>
            <person name="Bell-Sakyi L."/>
            <person name="Cui X.M."/>
            <person name="Yuan T.T."/>
            <person name="Jiang B.G."/>
            <person name="Yang W.F."/>
            <person name="Lam T.T."/>
            <person name="Chang Q.C."/>
            <person name="Ding S.J."/>
            <person name="Wang X.J."/>
            <person name="Zhu J.G."/>
            <person name="Ruan X.D."/>
            <person name="Zhao L."/>
            <person name="Wei J.T."/>
            <person name="Ye R.Z."/>
            <person name="Que T.C."/>
            <person name="Du C.H."/>
            <person name="Zhou Y.H."/>
            <person name="Cheng J.X."/>
            <person name="Dai P.F."/>
            <person name="Guo W.B."/>
            <person name="Han X.H."/>
            <person name="Huang E.J."/>
            <person name="Li L.F."/>
            <person name="Wei W."/>
            <person name="Gao Y.C."/>
            <person name="Liu J.Z."/>
            <person name="Shao H.Z."/>
            <person name="Wang X."/>
            <person name="Wang C.C."/>
            <person name="Yang T.C."/>
            <person name="Huo Q.B."/>
            <person name="Li W."/>
            <person name="Chen H.Y."/>
            <person name="Chen S.E."/>
            <person name="Zhou L.G."/>
            <person name="Ni X.B."/>
            <person name="Tian J.H."/>
            <person name="Sheng Y."/>
            <person name="Liu T."/>
            <person name="Pan Y.S."/>
            <person name="Xia L.Y."/>
            <person name="Li J."/>
            <person name="Zhao F."/>
            <person name="Cao W.C."/>
        </authorList>
    </citation>
    <scope>NUCLEOTIDE SEQUENCE [LARGE SCALE GENOMIC DNA]</scope>
    <source>
        <strain evidence="1">Iper-2018</strain>
    </source>
</reference>
<evidence type="ECO:0000313" key="2">
    <source>
        <dbReference type="Proteomes" id="UP000805193"/>
    </source>
</evidence>
<comment type="caution">
    <text evidence="1">The sequence shown here is derived from an EMBL/GenBank/DDBJ whole genome shotgun (WGS) entry which is preliminary data.</text>
</comment>